<dbReference type="AlphaFoldDB" id="A0AB73BWX7"/>
<organism evidence="1 2">
    <name type="scientific">Fusobacterium necrophorum BL</name>
    <dbReference type="NCBI Taxonomy" id="1441732"/>
    <lineage>
        <taxon>Bacteria</taxon>
        <taxon>Fusobacteriati</taxon>
        <taxon>Fusobacteriota</taxon>
        <taxon>Fusobacteriia</taxon>
        <taxon>Fusobacteriales</taxon>
        <taxon>Fusobacteriaceae</taxon>
        <taxon>Fusobacterium</taxon>
    </lineage>
</organism>
<dbReference type="InterPro" id="IPR046242">
    <property type="entry name" value="DUF6275"/>
</dbReference>
<name>A0AB73BWX7_9FUSO</name>
<dbReference type="RefSeq" id="WP_035932826.1">
    <property type="nucleotide sequence ID" value="NZ_JAAC01000062.1"/>
</dbReference>
<comment type="caution">
    <text evidence="1">The sequence shown here is derived from an EMBL/GenBank/DDBJ whole genome shotgun (WGS) entry which is preliminary data.</text>
</comment>
<gene>
    <name evidence="1" type="ORF">FUSO3_04340</name>
</gene>
<accession>A0AB73BWX7</accession>
<dbReference type="Pfam" id="PF19791">
    <property type="entry name" value="DUF6275"/>
    <property type="match status" value="1"/>
</dbReference>
<evidence type="ECO:0000313" key="2">
    <source>
        <dbReference type="Proteomes" id="UP000027473"/>
    </source>
</evidence>
<dbReference type="EMBL" id="JAAC01000062">
    <property type="protein sequence ID" value="KDE63769.1"/>
    <property type="molecule type" value="Genomic_DNA"/>
</dbReference>
<dbReference type="Proteomes" id="UP000027473">
    <property type="component" value="Unassembled WGS sequence"/>
</dbReference>
<sequence>MTHEQFMNFCKRQVARIERDRKDVADTVCTIEKDDVFCVWSCKTLQNSKCLMSARHKGAYYYEFTMNGDKHEIYMVVYKKEKNVALDESGKEILNRVR</sequence>
<evidence type="ECO:0000313" key="1">
    <source>
        <dbReference type="EMBL" id="KDE63769.1"/>
    </source>
</evidence>
<protein>
    <submittedName>
        <fullName evidence="1">Uncharacterized protein</fullName>
    </submittedName>
</protein>
<reference evidence="1 2" key="1">
    <citation type="submission" date="2014-01" db="EMBL/GenBank/DDBJ databases">
        <title>Comparative genomics of Fusobacterium necrophorum wild isolates.</title>
        <authorList>
            <person name="Kittichotirat W."/>
            <person name="Bumgarner R.E."/>
            <person name="Lawrence P."/>
        </authorList>
    </citation>
    <scope>NUCLEOTIDE SEQUENCE [LARGE SCALE GENOMIC DNA]</scope>
    <source>
        <strain evidence="1 2">BL</strain>
    </source>
</reference>
<proteinExistence type="predicted"/>